<dbReference type="Proteomes" id="UP000649617">
    <property type="component" value="Unassembled WGS sequence"/>
</dbReference>
<dbReference type="GO" id="GO:0006264">
    <property type="term" value="P:mitochondrial DNA replication"/>
    <property type="evidence" value="ECO:0007669"/>
    <property type="project" value="TreeGrafter"/>
</dbReference>
<dbReference type="EMBL" id="CAJNIZ010000128">
    <property type="protein sequence ID" value="CAE7154110.1"/>
    <property type="molecule type" value="Genomic_DNA"/>
</dbReference>
<feature type="compositionally biased region" description="Basic and acidic residues" evidence="5">
    <location>
        <begin position="36"/>
        <end position="47"/>
    </location>
</feature>
<dbReference type="GO" id="GO:0031297">
    <property type="term" value="P:replication fork processing"/>
    <property type="evidence" value="ECO:0007669"/>
    <property type="project" value="TreeGrafter"/>
</dbReference>
<name>A0A812IMH7_SYMPI</name>
<comment type="catalytic activity">
    <reaction evidence="2">
        <text>ssDNA + n NTP = ssDNA/pppN(pN)n-1 hybrid + (n-1) diphosphate.</text>
        <dbReference type="EC" id="2.7.7.102"/>
    </reaction>
</comment>
<dbReference type="InterPro" id="IPR044917">
    <property type="entry name" value="PRIMPOL"/>
</dbReference>
<organism evidence="6 7">
    <name type="scientific">Symbiodinium pilosum</name>
    <name type="common">Dinoflagellate</name>
    <dbReference type="NCBI Taxonomy" id="2952"/>
    <lineage>
        <taxon>Eukaryota</taxon>
        <taxon>Sar</taxon>
        <taxon>Alveolata</taxon>
        <taxon>Dinophyceae</taxon>
        <taxon>Suessiales</taxon>
        <taxon>Symbiodiniaceae</taxon>
        <taxon>Symbiodinium</taxon>
    </lineage>
</organism>
<feature type="compositionally biased region" description="Acidic residues" evidence="5">
    <location>
        <begin position="58"/>
        <end position="72"/>
    </location>
</feature>
<accession>A0A812IMH7</accession>
<comment type="caution">
    <text evidence="6">The sequence shown here is derived from an EMBL/GenBank/DDBJ whole genome shotgun (WGS) entry which is preliminary data.</text>
</comment>
<feature type="non-terminal residue" evidence="6">
    <location>
        <position position="1"/>
    </location>
</feature>
<dbReference type="GO" id="GO:0042276">
    <property type="term" value="P:error-prone translesion synthesis"/>
    <property type="evidence" value="ECO:0007669"/>
    <property type="project" value="InterPro"/>
</dbReference>
<dbReference type="PANTHER" id="PTHR31399">
    <property type="entry name" value="DNA-DIRECTED PRIMASE / POLYMERASE PROTEIN"/>
    <property type="match status" value="1"/>
</dbReference>
<reference evidence="6" key="1">
    <citation type="submission" date="2021-02" db="EMBL/GenBank/DDBJ databases">
        <authorList>
            <person name="Dougan E. K."/>
            <person name="Rhodes N."/>
            <person name="Thang M."/>
            <person name="Chan C."/>
        </authorList>
    </citation>
    <scope>NUCLEOTIDE SEQUENCE</scope>
</reference>
<evidence type="ECO:0000313" key="6">
    <source>
        <dbReference type="EMBL" id="CAE7154110.1"/>
    </source>
</evidence>
<sequence>MSGSIIDRLLDTQNTQETLRDEDCYADTQCDSTQVDSEHGAPAKLWDEDATSSQEVCTTDEDVETTASEGEERENSKQEIPSPLPDMAEADIAAGCNAKPKTQDSGEDLELRLRRQGGLSPQQALHPPPPRSFARQAEAIRYLEGLLAQGSYELHQVGLFSSEFTSTGCRRFLVDTKAGFALKSEKFSKHVIAKHLQSVGSDDAGSQCCCHALAFTSNAQAGYFVKKFMEFVRVRQAKAVATDLEESSGVFWAFSRLLDLFPSLLGLGVTELPLSEHASLFEYLINLWDDVRSKNEVPQQFSNPTRVQRSLLMGTGEYMVVSLVNNRFCFKKRASHKSNGIYLVINRKRWVVYQKCHDVADCPDFRSHEFALPEAFRPEGLFPEDADEAEPREEDHDPVSQELLTQIMETLPPEPEGVVTPPRLPCYSSSRQLSRSRSPCSRTKLCRHN</sequence>
<dbReference type="GO" id="GO:0005634">
    <property type="term" value="C:nucleus"/>
    <property type="evidence" value="ECO:0007669"/>
    <property type="project" value="TreeGrafter"/>
</dbReference>
<dbReference type="GO" id="GO:0005759">
    <property type="term" value="C:mitochondrial matrix"/>
    <property type="evidence" value="ECO:0007669"/>
    <property type="project" value="TreeGrafter"/>
</dbReference>
<gene>
    <name evidence="6" type="primary">primpol</name>
    <name evidence="6" type="ORF">SPIL2461_LOCUS292</name>
</gene>
<proteinExistence type="predicted"/>
<evidence type="ECO:0000256" key="4">
    <source>
        <dbReference type="ARBA" id="ARBA00047303"/>
    </source>
</evidence>
<dbReference type="GO" id="GO:0003682">
    <property type="term" value="F:chromatin binding"/>
    <property type="evidence" value="ECO:0007669"/>
    <property type="project" value="TreeGrafter"/>
</dbReference>
<evidence type="ECO:0000256" key="2">
    <source>
        <dbReference type="ARBA" id="ARBA00044677"/>
    </source>
</evidence>
<dbReference type="PANTHER" id="PTHR31399:SF0">
    <property type="entry name" value="DNA-DIRECTED PRIMASE_POLYMERASE PROTEIN"/>
    <property type="match status" value="1"/>
</dbReference>
<dbReference type="OrthoDB" id="5988181at2759"/>
<feature type="compositionally biased region" description="Low complexity" evidence="5">
    <location>
        <begin position="428"/>
        <end position="442"/>
    </location>
</feature>
<dbReference type="GO" id="GO:0009411">
    <property type="term" value="P:response to UV"/>
    <property type="evidence" value="ECO:0007669"/>
    <property type="project" value="TreeGrafter"/>
</dbReference>
<dbReference type="AlphaFoldDB" id="A0A812IMH7"/>
<feature type="region of interest" description="Disordered" evidence="5">
    <location>
        <begin position="408"/>
        <end position="449"/>
    </location>
</feature>
<evidence type="ECO:0000256" key="1">
    <source>
        <dbReference type="ARBA" id="ARBA00026139"/>
    </source>
</evidence>
<evidence type="ECO:0000256" key="5">
    <source>
        <dbReference type="SAM" id="MobiDB-lite"/>
    </source>
</evidence>
<evidence type="ECO:0000256" key="3">
    <source>
        <dbReference type="ARBA" id="ARBA00044768"/>
    </source>
</evidence>
<evidence type="ECO:0000313" key="7">
    <source>
        <dbReference type="Proteomes" id="UP000649617"/>
    </source>
</evidence>
<comment type="catalytic activity">
    <reaction evidence="4">
        <text>DNA(n) + a 2'-deoxyribonucleoside 5'-triphosphate = DNA(n+1) + diphosphate</text>
        <dbReference type="Rhea" id="RHEA:22508"/>
        <dbReference type="Rhea" id="RHEA-COMP:17339"/>
        <dbReference type="Rhea" id="RHEA-COMP:17340"/>
        <dbReference type="ChEBI" id="CHEBI:33019"/>
        <dbReference type="ChEBI" id="CHEBI:61560"/>
        <dbReference type="ChEBI" id="CHEBI:173112"/>
        <dbReference type="EC" id="2.7.7.7"/>
    </reaction>
    <physiologicalReaction direction="left-to-right" evidence="4">
        <dbReference type="Rhea" id="RHEA:22509"/>
    </physiologicalReaction>
</comment>
<keyword evidence="7" id="KW-1185">Reference proteome</keyword>
<feature type="region of interest" description="Disordered" evidence="5">
    <location>
        <begin position="31"/>
        <end position="84"/>
    </location>
</feature>
<dbReference type="GO" id="GO:0003887">
    <property type="term" value="F:DNA-directed DNA polymerase activity"/>
    <property type="evidence" value="ECO:0007669"/>
    <property type="project" value="UniProtKB-EC"/>
</dbReference>
<dbReference type="EC" id="2.7.7.102" evidence="3"/>
<protein>
    <recommendedName>
        <fullName evidence="1">DNA-directed primase/polymerase protein</fullName>
        <ecNumber evidence="3">2.7.7.102</ecNumber>
    </recommendedName>
</protein>